<dbReference type="Pfam" id="PF02879">
    <property type="entry name" value="PGM_PMM_II"/>
    <property type="match status" value="1"/>
</dbReference>
<evidence type="ECO:0000313" key="14">
    <source>
        <dbReference type="Proteomes" id="UP000069205"/>
    </source>
</evidence>
<evidence type="ECO:0000256" key="5">
    <source>
        <dbReference type="ARBA" id="ARBA00023235"/>
    </source>
</evidence>
<dbReference type="InterPro" id="IPR005845">
    <property type="entry name" value="A-D-PHexomutase_a/b/a-II"/>
</dbReference>
<keyword evidence="4 6" id="KW-0460">Magnesium</keyword>
<evidence type="ECO:0000256" key="1">
    <source>
        <dbReference type="ARBA" id="ARBA00010231"/>
    </source>
</evidence>
<dbReference type="PANTHER" id="PTHR42946">
    <property type="entry name" value="PHOSPHOHEXOSE MUTASE"/>
    <property type="match status" value="1"/>
</dbReference>
<dbReference type="InterPro" id="IPR005846">
    <property type="entry name" value="A-D-PHexomutase_a/b/a-III"/>
</dbReference>
<dbReference type="InterPro" id="IPR050060">
    <property type="entry name" value="Phosphoglucosamine_mutase"/>
</dbReference>
<keyword evidence="14" id="KW-1185">Reference proteome</keyword>
<comment type="function">
    <text evidence="6 8">Catalyzes the conversion of glucosamine-6-phosphate to glucosamine-1-phosphate.</text>
</comment>
<feature type="active site" description="Phosphoserine intermediate" evidence="6">
    <location>
        <position position="109"/>
    </location>
</feature>
<dbReference type="Gene3D" id="3.40.120.10">
    <property type="entry name" value="Alpha-D-Glucose-1,6-Bisphosphate, subunit A, domain 3"/>
    <property type="match status" value="3"/>
</dbReference>
<dbReference type="PRINTS" id="PR00509">
    <property type="entry name" value="PGMPMM"/>
</dbReference>
<evidence type="ECO:0000256" key="3">
    <source>
        <dbReference type="ARBA" id="ARBA00022723"/>
    </source>
</evidence>
<evidence type="ECO:0000259" key="9">
    <source>
        <dbReference type="Pfam" id="PF00408"/>
    </source>
</evidence>
<dbReference type="Pfam" id="PF02880">
    <property type="entry name" value="PGM_PMM_III"/>
    <property type="match status" value="1"/>
</dbReference>
<keyword evidence="2 6" id="KW-0597">Phosphoprotein</keyword>
<dbReference type="GO" id="GO:0009252">
    <property type="term" value="P:peptidoglycan biosynthetic process"/>
    <property type="evidence" value="ECO:0007669"/>
    <property type="project" value="UniProtKB-ARBA"/>
</dbReference>
<dbReference type="SUPFAM" id="SSF53738">
    <property type="entry name" value="Phosphoglucomutase, first 3 domains"/>
    <property type="match status" value="3"/>
</dbReference>
<comment type="cofactor">
    <cofactor evidence="6">
        <name>Mg(2+)</name>
        <dbReference type="ChEBI" id="CHEBI:18420"/>
    </cofactor>
    <text evidence="6">Binds 1 Mg(2+) ion per subunit.</text>
</comment>
<feature type="domain" description="Alpha-D-phosphohexomutase alpha/beta/alpha" evidence="11">
    <location>
        <begin position="167"/>
        <end position="264"/>
    </location>
</feature>
<dbReference type="InterPro" id="IPR005841">
    <property type="entry name" value="Alpha-D-phosphohexomutase_SF"/>
</dbReference>
<feature type="domain" description="Alpha-D-phosphohexomutase alpha/beta/alpha" evidence="10">
    <location>
        <begin position="10"/>
        <end position="141"/>
    </location>
</feature>
<dbReference type="FunFam" id="3.40.120.10:FF:000003">
    <property type="entry name" value="Phosphoglucosamine mutase"/>
    <property type="match status" value="1"/>
</dbReference>
<feature type="modified residue" description="Phosphoserine" evidence="6">
    <location>
        <position position="109"/>
    </location>
</feature>
<dbReference type="InterPro" id="IPR036900">
    <property type="entry name" value="A-D-PHexomutase_C_sf"/>
</dbReference>
<dbReference type="FunFam" id="3.30.310.50:FF:000001">
    <property type="entry name" value="Phosphoglucosamine mutase"/>
    <property type="match status" value="1"/>
</dbReference>
<dbReference type="GO" id="GO:0006048">
    <property type="term" value="P:UDP-N-acetylglucosamine biosynthetic process"/>
    <property type="evidence" value="ECO:0007669"/>
    <property type="project" value="TreeGrafter"/>
</dbReference>
<reference evidence="13 14" key="1">
    <citation type="journal article" date="2015" name="Proc. Natl. Acad. Sci. U.S.A.">
        <title>Expanded metabolic versatility of ubiquitous nitrite-oxidizing bacteria from the genus Nitrospira.</title>
        <authorList>
            <person name="Koch H."/>
            <person name="Lucker S."/>
            <person name="Albertsen M."/>
            <person name="Kitzinger K."/>
            <person name="Herbold C."/>
            <person name="Spieck E."/>
            <person name="Nielsen P.H."/>
            <person name="Wagner M."/>
            <person name="Daims H."/>
        </authorList>
    </citation>
    <scope>NUCLEOTIDE SEQUENCE [LARGE SCALE GENOMIC DNA]</scope>
    <source>
        <strain evidence="13 14">NSP M-1</strain>
    </source>
</reference>
<evidence type="ECO:0000256" key="6">
    <source>
        <dbReference type="HAMAP-Rule" id="MF_01554"/>
    </source>
</evidence>
<dbReference type="InterPro" id="IPR016055">
    <property type="entry name" value="A-D-PHexomutase_a/b/a-I/II/III"/>
</dbReference>
<dbReference type="Proteomes" id="UP000069205">
    <property type="component" value="Chromosome"/>
</dbReference>
<accession>A0A0K2GC66</accession>
<evidence type="ECO:0000256" key="2">
    <source>
        <dbReference type="ARBA" id="ARBA00022553"/>
    </source>
</evidence>
<feature type="binding site" evidence="6">
    <location>
        <position position="251"/>
    </location>
    <ligand>
        <name>Mg(2+)</name>
        <dbReference type="ChEBI" id="CHEBI:18420"/>
    </ligand>
</feature>
<dbReference type="GO" id="GO:0008966">
    <property type="term" value="F:phosphoglucosamine mutase activity"/>
    <property type="evidence" value="ECO:0007669"/>
    <property type="project" value="UniProtKB-UniRule"/>
</dbReference>
<dbReference type="STRING" id="42253.NITMOv2_1782"/>
<dbReference type="AlphaFoldDB" id="A0A0K2GC66"/>
<feature type="domain" description="Alpha-D-phosphohexomutase C-terminal" evidence="9">
    <location>
        <begin position="384"/>
        <end position="450"/>
    </location>
</feature>
<feature type="binding site" evidence="6">
    <location>
        <position position="255"/>
    </location>
    <ligand>
        <name>Mg(2+)</name>
        <dbReference type="ChEBI" id="CHEBI:18420"/>
    </ligand>
</feature>
<keyword evidence="5 6" id="KW-0413">Isomerase</keyword>
<dbReference type="CDD" id="cd05802">
    <property type="entry name" value="GlmM"/>
    <property type="match status" value="1"/>
</dbReference>
<dbReference type="Pfam" id="PF00408">
    <property type="entry name" value="PGM_PMM_IV"/>
    <property type="match status" value="1"/>
</dbReference>
<gene>
    <name evidence="6 13" type="primary">glmM</name>
    <name evidence="13" type="ORF">NITMOv2_1782</name>
</gene>
<dbReference type="HAMAP" id="MF_01554_B">
    <property type="entry name" value="GlmM_B"/>
    <property type="match status" value="1"/>
</dbReference>
<dbReference type="PATRIC" id="fig|42253.5.peg.1751"/>
<dbReference type="EC" id="5.4.2.10" evidence="6 8"/>
<evidence type="ECO:0000259" key="11">
    <source>
        <dbReference type="Pfam" id="PF02879"/>
    </source>
</evidence>
<dbReference type="GO" id="GO:0000287">
    <property type="term" value="F:magnesium ion binding"/>
    <property type="evidence" value="ECO:0007669"/>
    <property type="project" value="UniProtKB-UniRule"/>
</dbReference>
<feature type="binding site" evidence="6">
    <location>
        <position position="253"/>
    </location>
    <ligand>
        <name>Mg(2+)</name>
        <dbReference type="ChEBI" id="CHEBI:18420"/>
    </ligand>
</feature>
<dbReference type="InterPro" id="IPR016066">
    <property type="entry name" value="A-D-PHexomutase_CS"/>
</dbReference>
<comment type="similarity">
    <text evidence="1 6 7">Belongs to the phosphohexose mutase family.</text>
</comment>
<organism evidence="13 14">
    <name type="scientific">Nitrospira moscoviensis</name>
    <dbReference type="NCBI Taxonomy" id="42253"/>
    <lineage>
        <taxon>Bacteria</taxon>
        <taxon>Pseudomonadati</taxon>
        <taxon>Nitrospirota</taxon>
        <taxon>Nitrospiria</taxon>
        <taxon>Nitrospirales</taxon>
        <taxon>Nitrospiraceae</taxon>
        <taxon>Nitrospira</taxon>
    </lineage>
</organism>
<evidence type="ECO:0000259" key="12">
    <source>
        <dbReference type="Pfam" id="PF02880"/>
    </source>
</evidence>
<dbReference type="EMBL" id="CP011801">
    <property type="protein sequence ID" value="ALA58202.1"/>
    <property type="molecule type" value="Genomic_DNA"/>
</dbReference>
<evidence type="ECO:0000256" key="8">
    <source>
        <dbReference type="RuleBase" id="RU004327"/>
    </source>
</evidence>
<dbReference type="PANTHER" id="PTHR42946:SF1">
    <property type="entry name" value="PHOSPHOGLUCOMUTASE (ALPHA-D-GLUCOSE-1,6-BISPHOSPHATE-DEPENDENT)"/>
    <property type="match status" value="1"/>
</dbReference>
<keyword evidence="3 6" id="KW-0479">Metal-binding</keyword>
<comment type="catalytic activity">
    <reaction evidence="6 8">
        <text>alpha-D-glucosamine 1-phosphate = D-glucosamine 6-phosphate</text>
        <dbReference type="Rhea" id="RHEA:23424"/>
        <dbReference type="ChEBI" id="CHEBI:58516"/>
        <dbReference type="ChEBI" id="CHEBI:58725"/>
        <dbReference type="EC" id="5.4.2.10"/>
    </reaction>
</comment>
<dbReference type="InterPro" id="IPR005843">
    <property type="entry name" value="A-D-PHexomutase_C"/>
</dbReference>
<proteinExistence type="inferred from homology"/>
<dbReference type="KEGG" id="nmv:NITMOv2_1782"/>
<comment type="PTM">
    <text evidence="6">Activated by phosphorylation.</text>
</comment>
<evidence type="ECO:0000259" key="10">
    <source>
        <dbReference type="Pfam" id="PF02878"/>
    </source>
</evidence>
<evidence type="ECO:0000313" key="13">
    <source>
        <dbReference type="EMBL" id="ALA58202.1"/>
    </source>
</evidence>
<evidence type="ECO:0000256" key="7">
    <source>
        <dbReference type="RuleBase" id="RU004326"/>
    </source>
</evidence>
<name>A0A0K2GC66_NITMO</name>
<dbReference type="NCBIfam" id="TIGR01455">
    <property type="entry name" value="glmM"/>
    <property type="match status" value="1"/>
</dbReference>
<dbReference type="FunFam" id="3.40.120.10:FF:000001">
    <property type="entry name" value="Phosphoglucosamine mutase"/>
    <property type="match status" value="1"/>
</dbReference>
<dbReference type="GO" id="GO:0004615">
    <property type="term" value="F:phosphomannomutase activity"/>
    <property type="evidence" value="ECO:0007669"/>
    <property type="project" value="TreeGrafter"/>
</dbReference>
<dbReference type="InterPro" id="IPR005844">
    <property type="entry name" value="A-D-PHexomutase_a/b/a-I"/>
</dbReference>
<feature type="binding site" description="via phosphate group" evidence="6">
    <location>
        <position position="109"/>
    </location>
    <ligand>
        <name>Mg(2+)</name>
        <dbReference type="ChEBI" id="CHEBI:18420"/>
    </ligand>
</feature>
<dbReference type="InterPro" id="IPR006352">
    <property type="entry name" value="GlmM_bact"/>
</dbReference>
<dbReference type="GO" id="GO:0005975">
    <property type="term" value="P:carbohydrate metabolic process"/>
    <property type="evidence" value="ECO:0007669"/>
    <property type="project" value="InterPro"/>
</dbReference>
<dbReference type="NCBIfam" id="NF008139">
    <property type="entry name" value="PRK10887.1"/>
    <property type="match status" value="1"/>
</dbReference>
<dbReference type="SUPFAM" id="SSF55957">
    <property type="entry name" value="Phosphoglucomutase, C-terminal domain"/>
    <property type="match status" value="1"/>
</dbReference>
<evidence type="ECO:0000256" key="4">
    <source>
        <dbReference type="ARBA" id="ARBA00022842"/>
    </source>
</evidence>
<dbReference type="Gene3D" id="3.30.310.50">
    <property type="entry name" value="Alpha-D-phosphohexomutase, C-terminal domain"/>
    <property type="match status" value="1"/>
</dbReference>
<dbReference type="GO" id="GO:0005829">
    <property type="term" value="C:cytosol"/>
    <property type="evidence" value="ECO:0007669"/>
    <property type="project" value="TreeGrafter"/>
</dbReference>
<sequence length="457" mass="49774">MPQPDRSTMRKLFGTDGVRGVANLEPMTSEIAMQLGRAAAHIFMRRAGRHQIIIGKDTRISGYMLESALTAGICSMGVDVLLVGPMPTPAIAFLTRSMRADAGVVISASHNPYQDNGIKFFSGDGFKLPDEVEARIEQLIVSDEISHLRPTADLIGKAYRIDDAEGRYIEFVKRSLPKELDFQGIKLVVDCANGAAYKVAPTVLRELGAHVEVIGNKPDGMNINAGCGAVHPEQLQEAVRQRQADIGIALDGDADRAIFVCEQGKIVDGDHVMASLALDMQQHGQLTKQTIVGTVMSNFGLELSMAKAGITLVRTPVGDRYLLERMLADGYNFGGEQSGHFIFLDHNTTGDGLISALQMLSLMKRTKKPLSELVKAMSPVPQVLLNVTVKQKPVLESIPDIHRAIQESEQRLNGSGRVVVRYSGTEPLLRIMIEGEQDSLIHEVAENLAKVVRVHIG</sequence>
<dbReference type="PROSITE" id="PS00710">
    <property type="entry name" value="PGM_PMM"/>
    <property type="match status" value="1"/>
</dbReference>
<feature type="domain" description="Alpha-D-phosphohexomutase alpha/beta/alpha" evidence="12">
    <location>
        <begin position="268"/>
        <end position="376"/>
    </location>
</feature>
<dbReference type="Pfam" id="PF02878">
    <property type="entry name" value="PGM_PMM_I"/>
    <property type="match status" value="1"/>
</dbReference>
<protein>
    <recommendedName>
        <fullName evidence="6 8">Phosphoglucosamine mutase</fullName>
        <ecNumber evidence="6 8">5.4.2.10</ecNumber>
    </recommendedName>
</protein>